<proteinExistence type="predicted"/>
<feature type="region of interest" description="Disordered" evidence="1">
    <location>
        <begin position="41"/>
        <end position="68"/>
    </location>
</feature>
<gene>
    <name evidence="2" type="ORF">QGN29_12030</name>
</gene>
<dbReference type="Pfam" id="PF04305">
    <property type="entry name" value="DUF455"/>
    <property type="match status" value="1"/>
</dbReference>
<protein>
    <submittedName>
        <fullName evidence="2">Ferritin-like domain-containing protein</fullName>
    </submittedName>
</protein>
<reference evidence="2" key="1">
    <citation type="submission" date="2023-04" db="EMBL/GenBank/DDBJ databases">
        <title>Complete genome sequence of Temperatibacter marinus.</title>
        <authorList>
            <person name="Rong J.-C."/>
            <person name="Yi M.-L."/>
            <person name="Zhao Q."/>
        </authorList>
    </citation>
    <scope>NUCLEOTIDE SEQUENCE</scope>
    <source>
        <strain evidence="2">NBRC 110045</strain>
    </source>
</reference>
<dbReference type="EMBL" id="CP123872">
    <property type="protein sequence ID" value="WND02276.1"/>
    <property type="molecule type" value="Genomic_DNA"/>
</dbReference>
<accession>A0AA52EHR6</accession>
<dbReference type="PANTHER" id="PTHR42782">
    <property type="entry name" value="SI:CH73-314G15.3"/>
    <property type="match status" value="1"/>
</dbReference>
<dbReference type="RefSeq" id="WP_310798112.1">
    <property type="nucleotide sequence ID" value="NZ_CP123872.1"/>
</dbReference>
<dbReference type="InterPro" id="IPR007402">
    <property type="entry name" value="DUF455"/>
</dbReference>
<dbReference type="SUPFAM" id="SSF47240">
    <property type="entry name" value="Ferritin-like"/>
    <property type="match status" value="1"/>
</dbReference>
<organism evidence="2 3">
    <name type="scientific">Temperatibacter marinus</name>
    <dbReference type="NCBI Taxonomy" id="1456591"/>
    <lineage>
        <taxon>Bacteria</taxon>
        <taxon>Pseudomonadati</taxon>
        <taxon>Pseudomonadota</taxon>
        <taxon>Alphaproteobacteria</taxon>
        <taxon>Kordiimonadales</taxon>
        <taxon>Temperatibacteraceae</taxon>
        <taxon>Temperatibacter</taxon>
    </lineage>
</organism>
<evidence type="ECO:0000313" key="3">
    <source>
        <dbReference type="Proteomes" id="UP001268683"/>
    </source>
</evidence>
<dbReference type="InterPro" id="IPR011197">
    <property type="entry name" value="UCP012318"/>
</dbReference>
<name>A0AA52EHR6_9PROT</name>
<evidence type="ECO:0000256" key="1">
    <source>
        <dbReference type="SAM" id="MobiDB-lite"/>
    </source>
</evidence>
<dbReference type="PIRSF" id="PIRSF012318">
    <property type="entry name" value="UCP012318"/>
    <property type="match status" value="1"/>
</dbReference>
<dbReference type="PANTHER" id="PTHR42782:SF4">
    <property type="entry name" value="DUF455 DOMAIN-CONTAINING PROTEIN"/>
    <property type="match status" value="1"/>
</dbReference>
<keyword evidence="3" id="KW-1185">Reference proteome</keyword>
<sequence length="267" mass="30594">MTRQSLSFALCDALAESIPDKKVEKARQVYSDWMKDRLSFDFSTSPPKRPGRPDQPTLLSPSQMPKRRKAGSLGNRIALLHAVAHIEFNAIDLALDIVGRFGHLMPKAFTDDWLKVADDEARHFTMINDRLCYFNSFYGALPAHDGLWESSMATAHDLAARLAIVPMVLEARGLDVTPSMVERFRHFQDPLSADILEQIYTDEVSHVEAGTVWFRYLCEKENKDHKAWYQDLVKTYFKGLLKRPFNVDARTRANLPHDWYDPLADLI</sequence>
<dbReference type="CDD" id="cd00657">
    <property type="entry name" value="Ferritin_like"/>
    <property type="match status" value="1"/>
</dbReference>
<dbReference type="InterPro" id="IPR009078">
    <property type="entry name" value="Ferritin-like_SF"/>
</dbReference>
<dbReference type="KEGG" id="tmk:QGN29_12030"/>
<evidence type="ECO:0000313" key="2">
    <source>
        <dbReference type="EMBL" id="WND02276.1"/>
    </source>
</evidence>
<dbReference type="AlphaFoldDB" id="A0AA52EHR6"/>
<dbReference type="Proteomes" id="UP001268683">
    <property type="component" value="Chromosome"/>
</dbReference>